<keyword evidence="10" id="KW-0175">Coiled coil</keyword>
<evidence type="ECO:0000256" key="9">
    <source>
        <dbReference type="ARBA" id="ARBA00023273"/>
    </source>
</evidence>
<evidence type="ECO:0000256" key="8">
    <source>
        <dbReference type="ARBA" id="ARBA00023212"/>
    </source>
</evidence>
<evidence type="ECO:0000256" key="10">
    <source>
        <dbReference type="SAM" id="Coils"/>
    </source>
</evidence>
<evidence type="ECO:0000256" key="2">
    <source>
        <dbReference type="ARBA" id="ARBA00004611"/>
    </source>
</evidence>
<gene>
    <name evidence="11" type="ORF">TL16_g01628</name>
</gene>
<comment type="subcellular location">
    <subcellularLocation>
        <location evidence="2">Cytoplasm</location>
        <location evidence="2">Cytoskeleton</location>
        <location evidence="2">Flagellum axoneme</location>
    </subcellularLocation>
</comment>
<evidence type="ECO:0000256" key="6">
    <source>
        <dbReference type="ARBA" id="ARBA00022846"/>
    </source>
</evidence>
<keyword evidence="9" id="KW-0966">Cell projection</keyword>
<organism evidence="11 12">
    <name type="scientific">Triparma laevis f. inornata</name>
    <dbReference type="NCBI Taxonomy" id="1714386"/>
    <lineage>
        <taxon>Eukaryota</taxon>
        <taxon>Sar</taxon>
        <taxon>Stramenopiles</taxon>
        <taxon>Ochrophyta</taxon>
        <taxon>Bolidophyceae</taxon>
        <taxon>Parmales</taxon>
        <taxon>Triparmaceae</taxon>
        <taxon>Triparma</taxon>
    </lineage>
</organism>
<evidence type="ECO:0000256" key="5">
    <source>
        <dbReference type="ARBA" id="ARBA00022490"/>
    </source>
</evidence>
<keyword evidence="8" id="KW-0206">Cytoskeleton</keyword>
<keyword evidence="5" id="KW-0963">Cytoplasm</keyword>
<comment type="caution">
    <text evidence="11">The sequence shown here is derived from an EMBL/GenBank/DDBJ whole genome shotgun (WGS) entry which is preliminary data.</text>
</comment>
<sequence>MHKLTSLEAQRVTSVLDSTLEKLQTLSYIPTEPDADTVDTVVGALQESGSNNVKSCIQQLWQLEDNYRRTKESAFSNSNFGGNESGFEIGEQLHNTSRTLCRLLRKHPIAMDMLMENSSSRSPALINACQFLQDLAGITFRRLSTTVEEEAANSKTLRELTDKQKLSEKDREGLQQNLEFQRAEKDKEVAMLGQTISKLRAELHDITRTNEIEVANIEQSAKENVENARDQHAARCEELKSETDKLLEAIKNKFAKNAETENALRKRKSKFENELTTKIAAYDQEMGDKQAQIEDITSKFNAEEAELKSLQEHFDKVDANTATSDAEAKLLSDIAAMDLAADNILGDACTVIQKRARGIIDRAIVAKLKKKKGKGKKGKGKKKK</sequence>
<evidence type="ECO:0000313" key="11">
    <source>
        <dbReference type="EMBL" id="GMH54209.1"/>
    </source>
</evidence>
<feature type="coiled-coil region" evidence="10">
    <location>
        <begin position="293"/>
        <end position="320"/>
    </location>
</feature>
<evidence type="ECO:0000256" key="1">
    <source>
        <dbReference type="ARBA" id="ARBA00003029"/>
    </source>
</evidence>
<dbReference type="PANTHER" id="PTHR31598:SF1">
    <property type="entry name" value="DYNEIN REGULATORY COMPLEX PROTEIN 10"/>
    <property type="match status" value="1"/>
</dbReference>
<evidence type="ECO:0000256" key="4">
    <source>
        <dbReference type="ARBA" id="ARBA00021752"/>
    </source>
</evidence>
<protein>
    <recommendedName>
        <fullName evidence="4">Dynein regulatory complex protein 10</fullName>
    </recommendedName>
</protein>
<dbReference type="InterPro" id="IPR042815">
    <property type="entry name" value="DRC10"/>
</dbReference>
<evidence type="ECO:0000256" key="7">
    <source>
        <dbReference type="ARBA" id="ARBA00023069"/>
    </source>
</evidence>
<name>A0A9W6ZGW0_9STRA</name>
<dbReference type="EMBL" id="BLQM01000037">
    <property type="protein sequence ID" value="GMH54209.1"/>
    <property type="molecule type" value="Genomic_DNA"/>
</dbReference>
<keyword evidence="6" id="KW-0282">Flagellum</keyword>
<keyword evidence="7" id="KW-0969">Cilium</keyword>
<evidence type="ECO:0000256" key="3">
    <source>
        <dbReference type="ARBA" id="ARBA00009071"/>
    </source>
</evidence>
<comment type="similarity">
    <text evidence="3">Belongs to the DRC10 family.</text>
</comment>
<dbReference type="Proteomes" id="UP001162640">
    <property type="component" value="Unassembled WGS sequence"/>
</dbReference>
<evidence type="ECO:0000313" key="12">
    <source>
        <dbReference type="Proteomes" id="UP001162640"/>
    </source>
</evidence>
<dbReference type="PANTHER" id="PTHR31598">
    <property type="entry name" value="IQ DOMAIN-CONTAINING PROTEIN D"/>
    <property type="match status" value="1"/>
</dbReference>
<comment type="function">
    <text evidence="1">Component of the nexin-dynein regulatory complex (N-DRC), a key regulator of ciliary/flagellar motility which maintains the alignment and integrity of the distal axoneme and regulates microtubule sliding in motile axonemes.</text>
</comment>
<reference evidence="12" key="1">
    <citation type="journal article" date="2023" name="Commun. Biol.">
        <title>Genome analysis of Parmales, the sister group of diatoms, reveals the evolutionary specialization of diatoms from phago-mixotrophs to photoautotrophs.</title>
        <authorList>
            <person name="Ban H."/>
            <person name="Sato S."/>
            <person name="Yoshikawa S."/>
            <person name="Yamada K."/>
            <person name="Nakamura Y."/>
            <person name="Ichinomiya M."/>
            <person name="Sato N."/>
            <person name="Blanc-Mathieu R."/>
            <person name="Endo H."/>
            <person name="Kuwata A."/>
            <person name="Ogata H."/>
        </authorList>
    </citation>
    <scope>NUCLEOTIDE SEQUENCE [LARGE SCALE GENOMIC DNA]</scope>
</reference>
<proteinExistence type="inferred from homology"/>
<feature type="coiled-coil region" evidence="10">
    <location>
        <begin position="222"/>
        <end position="249"/>
    </location>
</feature>
<accession>A0A9W6ZGW0</accession>
<dbReference type="AlphaFoldDB" id="A0A9W6ZGW0"/>